<comment type="caution">
    <text evidence="3">The sequence shown here is derived from an EMBL/GenBank/DDBJ whole genome shotgun (WGS) entry which is preliminary data.</text>
</comment>
<keyword evidence="2" id="KW-0472">Membrane</keyword>
<organism evidence="3 4">
    <name type="scientific">Coniosporium apollinis</name>
    <dbReference type="NCBI Taxonomy" id="61459"/>
    <lineage>
        <taxon>Eukaryota</taxon>
        <taxon>Fungi</taxon>
        <taxon>Dikarya</taxon>
        <taxon>Ascomycota</taxon>
        <taxon>Pezizomycotina</taxon>
        <taxon>Dothideomycetes</taxon>
        <taxon>Dothideomycetes incertae sedis</taxon>
        <taxon>Coniosporium</taxon>
    </lineage>
</organism>
<sequence length="463" mass="51893">MATAPSGPAKVAFRCLCGEIFSQEFSDDELDQAQALFNTLAASGYPASLTANGIRTSHSGVRETPSQPIDAVDLGPTQPEQSSAEDVRVGALTGTTENEPQARSAWMLISTPIFRHARLVTHVDVPTNCDDFQLFEAIRATYNRYRGPVTRFLAWKRVVNFRLVLCPFSQAPMALMEEWSPPSDWSENGDWEPLPMTIPPKIPTYWLMHLFENDHTSRLFLTKKQWMLSILESFRKSPSTSQEPDIEMHAHPRARMLPADIVLKSTPKKTLERLCADPSDPPLGWGLYVEEGVFVPRLLDWISGIVVLAVLIYCGTQVQEQGFVLFGVWGNTIAALGGGIFDLTKQKRTAFIQKLQDVQRDLLYLESCKATRYGMKDRLATAFFDDMLRKRLKAGLGSGLVPGFARLYHEIYKGNWYTEDELDKFSTLFTLGKSEISAGAFLEYISGHEAKAVEEILGENSRL</sequence>
<dbReference type="Proteomes" id="UP001172684">
    <property type="component" value="Unassembled WGS sequence"/>
</dbReference>
<evidence type="ECO:0000256" key="1">
    <source>
        <dbReference type="SAM" id="MobiDB-lite"/>
    </source>
</evidence>
<accession>A0ABQ9PA94</accession>
<evidence type="ECO:0000313" key="3">
    <source>
        <dbReference type="EMBL" id="KAJ9669292.1"/>
    </source>
</evidence>
<proteinExistence type="predicted"/>
<gene>
    <name evidence="3" type="ORF">H2201_000644</name>
</gene>
<feature type="transmembrane region" description="Helical" evidence="2">
    <location>
        <begin position="324"/>
        <end position="344"/>
    </location>
</feature>
<evidence type="ECO:0000313" key="4">
    <source>
        <dbReference type="Proteomes" id="UP001172684"/>
    </source>
</evidence>
<reference evidence="3" key="1">
    <citation type="submission" date="2022-10" db="EMBL/GenBank/DDBJ databases">
        <title>Culturing micro-colonial fungi from biological soil crusts in the Mojave desert and describing Neophaeococcomyces mojavensis, and introducing the new genera and species Taxawa tesnikishii.</title>
        <authorList>
            <person name="Kurbessoian T."/>
            <person name="Stajich J.E."/>
        </authorList>
    </citation>
    <scope>NUCLEOTIDE SEQUENCE</scope>
    <source>
        <strain evidence="3">TK_1</strain>
    </source>
</reference>
<protein>
    <submittedName>
        <fullName evidence="3">Uncharacterized protein</fullName>
    </submittedName>
</protein>
<feature type="transmembrane region" description="Helical" evidence="2">
    <location>
        <begin position="298"/>
        <end position="318"/>
    </location>
</feature>
<dbReference type="EMBL" id="JAPDRL010000003">
    <property type="protein sequence ID" value="KAJ9669292.1"/>
    <property type="molecule type" value="Genomic_DNA"/>
</dbReference>
<keyword evidence="2" id="KW-1133">Transmembrane helix</keyword>
<evidence type="ECO:0000256" key="2">
    <source>
        <dbReference type="SAM" id="Phobius"/>
    </source>
</evidence>
<feature type="compositionally biased region" description="Polar residues" evidence="1">
    <location>
        <begin position="57"/>
        <end position="67"/>
    </location>
</feature>
<feature type="region of interest" description="Disordered" evidence="1">
    <location>
        <begin position="57"/>
        <end position="85"/>
    </location>
</feature>
<keyword evidence="2" id="KW-0812">Transmembrane</keyword>
<name>A0ABQ9PA94_9PEZI</name>
<keyword evidence="4" id="KW-1185">Reference proteome</keyword>